<dbReference type="InterPro" id="IPR004182">
    <property type="entry name" value="GRAM"/>
</dbReference>
<feature type="domain" description="C2" evidence="6">
    <location>
        <begin position="657"/>
        <end position="774"/>
    </location>
</feature>
<feature type="compositionally biased region" description="Low complexity" evidence="5">
    <location>
        <begin position="60"/>
        <end position="69"/>
    </location>
</feature>
<dbReference type="FunCoup" id="A0A194YNG1">
    <property type="interactions" value="16"/>
</dbReference>
<evidence type="ECO:0000313" key="8">
    <source>
        <dbReference type="EMBL" id="KXG29737.1"/>
    </source>
</evidence>
<dbReference type="Pfam" id="PF16016">
    <property type="entry name" value="VASt"/>
    <property type="match status" value="2"/>
</dbReference>
<dbReference type="STRING" id="4558.A0A194YNG1"/>
<sequence>MRHGINISRIQTTAGKSPHPLASSKSANPQFHGGCGPAIAARSLPPLLVSPSQRSSVPLRGPGRMARPSSGPPGGPPEPGRHDAPMLLRVHVIEARGLPAIYLNGSSDPYVRLQLGRRRPRATTVVKRSLSPVWDEEFGFLVGDVAEELVVSVLNEDRFFGAEFLGRVRVPLTAIMETDDLSLGTRWYQLQPRTGGGAKFRKKRRGEICLRVYLSVRATLCDDAHQAPQQLIDDISCSSHRSIETNDSSLSATASSLDMSACASIDRASLKSLDGFNQSIMEVRGPISTGPPSCVSTEQSILLEPEEDDGSADTSTVVEVMSRYFRKTADTTHSVASDPVSTDQFRNTQMNSECRENGEGCTLPEVSLDELLKSMESKDQACEMPANLPGGVLVDQSYIIAPAELNSLLFSGTSDFWPEVSELQGTSGFQIEPWRHDNSENCLKRTISYTKAASKLVKSVKATEEQKYLKANGSSFAVLSSVSTPDVPCGNCFKVEILYRIVSGSQLPLEEQATQLTVSWRLNFVQSTMLKGMIENGAKQGLAEGYSHFSEVLSRKIKVAELDDANSKDKILASLQTQKESNWKLVARFLGSFAFICSLSTALYIMTHLHLAKPNVVHGGLEYFGIDLPDSVGEIVFCLILIIQGHNIIKVGRRFLQAWKQRGSDHGVKAHGDGWLLTIALIEGSGVVSAGTPGFPDPYVVFMCNGKRKTSSVKYHTSEPKWNEIFEFDAMDDPPARLDVVVHDSDGPSNETPIGQTEVNFVKNNLSDLGDMWLPLDGRFPQGHQPKLHLRIFLNNSRGTEVVMDYLEKMGKEVGKKMQLRSSQTNSAFRKLFSLPPEEFLIDDFTCHLKRKMPLQGRLFLSPRITGFYSNIFGRKTKFFFLWEDVDDIQVVPPKLATVGSPSLMIILRKDRGLEARHGAKALDPQGRLKFHFQTFVSFNDAHRIIMAIWKMRSPGLEQKGEMIDKEPELKENPYEEGSLLANEDVKMSEVYSAVLSVDVSALMEMFSGGPLEHKVMERAGCVDYSATEWELLNRNVYQRRISFRFDKSLSKYGGEATTTQQKYNLTNQNEWIVEEVMTLQGVQHEDYSSIQLKYHMTSTPLRPNSCRIKVLLGIAWLKGTKHQKKAAKNVMMNSANRLREIFSEVEKEVTSRKGSS</sequence>
<reference evidence="8 9" key="1">
    <citation type="journal article" date="2009" name="Nature">
        <title>The Sorghum bicolor genome and the diversification of grasses.</title>
        <authorList>
            <person name="Paterson A.H."/>
            <person name="Bowers J.E."/>
            <person name="Bruggmann R."/>
            <person name="Dubchak I."/>
            <person name="Grimwood J."/>
            <person name="Gundlach H."/>
            <person name="Haberer G."/>
            <person name="Hellsten U."/>
            <person name="Mitros T."/>
            <person name="Poliakov A."/>
            <person name="Schmutz J."/>
            <person name="Spannagl M."/>
            <person name="Tang H."/>
            <person name="Wang X."/>
            <person name="Wicker T."/>
            <person name="Bharti A.K."/>
            <person name="Chapman J."/>
            <person name="Feltus F.A."/>
            <person name="Gowik U."/>
            <person name="Grigoriev I.V."/>
            <person name="Lyons E."/>
            <person name="Maher C.A."/>
            <person name="Martis M."/>
            <person name="Narechania A."/>
            <person name="Otillar R.P."/>
            <person name="Penning B.W."/>
            <person name="Salamov A.A."/>
            <person name="Wang Y."/>
            <person name="Zhang L."/>
            <person name="Carpita N.C."/>
            <person name="Freeling M."/>
            <person name="Gingle A.R."/>
            <person name="Hash C.T."/>
            <person name="Keller B."/>
            <person name="Klein P."/>
            <person name="Kresovich S."/>
            <person name="McCann M.C."/>
            <person name="Ming R."/>
            <person name="Peterson D.G."/>
            <person name="Mehboob-ur-Rahman"/>
            <person name="Ware D."/>
            <person name="Westhoff P."/>
            <person name="Mayer K.F."/>
            <person name="Messing J."/>
            <person name="Rokhsar D.S."/>
        </authorList>
    </citation>
    <scope>NUCLEOTIDE SEQUENCE [LARGE SCALE GENOMIC DNA]</scope>
    <source>
        <strain evidence="9">cv. BTx623</strain>
    </source>
</reference>
<dbReference type="GO" id="GO:0016020">
    <property type="term" value="C:membrane"/>
    <property type="evidence" value="ECO:0007669"/>
    <property type="project" value="UniProtKB-SubCell"/>
</dbReference>
<dbReference type="Pfam" id="PF02893">
    <property type="entry name" value="GRAM"/>
    <property type="match status" value="1"/>
</dbReference>
<feature type="domain" description="VASt" evidence="7">
    <location>
        <begin position="987"/>
        <end position="1154"/>
    </location>
</feature>
<keyword evidence="3" id="KW-1133">Transmembrane helix</keyword>
<dbReference type="AlphaFoldDB" id="A0A194YNG1"/>
<evidence type="ECO:0000313" key="9">
    <source>
        <dbReference type="Proteomes" id="UP000000768"/>
    </source>
</evidence>
<dbReference type="SUPFAM" id="SSF49562">
    <property type="entry name" value="C2 domain (Calcium/lipid-binding domain, CaLB)"/>
    <property type="match status" value="2"/>
</dbReference>
<dbReference type="InterPro" id="IPR044511">
    <property type="entry name" value="At1g03370/At5g50170-like"/>
</dbReference>
<evidence type="ECO:0000256" key="5">
    <source>
        <dbReference type="SAM" id="MobiDB-lite"/>
    </source>
</evidence>
<dbReference type="SMART" id="SM00239">
    <property type="entry name" value="C2"/>
    <property type="match status" value="2"/>
</dbReference>
<evidence type="ECO:0000256" key="3">
    <source>
        <dbReference type="ARBA" id="ARBA00022989"/>
    </source>
</evidence>
<dbReference type="Gene3D" id="2.30.29.30">
    <property type="entry name" value="Pleckstrin-homology domain (PH domain)/Phosphotyrosine-binding domain (PTB)"/>
    <property type="match status" value="1"/>
</dbReference>
<gene>
    <name evidence="8" type="ORF">SORBI_3004G082800</name>
</gene>
<organism evidence="8 9">
    <name type="scientific">Sorghum bicolor</name>
    <name type="common">Sorghum</name>
    <name type="synonym">Sorghum vulgare</name>
    <dbReference type="NCBI Taxonomy" id="4558"/>
    <lineage>
        <taxon>Eukaryota</taxon>
        <taxon>Viridiplantae</taxon>
        <taxon>Streptophyta</taxon>
        <taxon>Embryophyta</taxon>
        <taxon>Tracheophyta</taxon>
        <taxon>Spermatophyta</taxon>
        <taxon>Magnoliopsida</taxon>
        <taxon>Liliopsida</taxon>
        <taxon>Poales</taxon>
        <taxon>Poaceae</taxon>
        <taxon>PACMAD clade</taxon>
        <taxon>Panicoideae</taxon>
        <taxon>Andropogonodae</taxon>
        <taxon>Andropogoneae</taxon>
        <taxon>Sorghinae</taxon>
        <taxon>Sorghum</taxon>
    </lineage>
</organism>
<accession>A0A194YNG1</accession>
<dbReference type="Gramene" id="KXG29737">
    <property type="protein sequence ID" value="KXG29737"/>
    <property type="gene ID" value="SORBI_3004G082800"/>
</dbReference>
<dbReference type="eggNOG" id="KOG1032">
    <property type="taxonomic scope" value="Eukaryota"/>
</dbReference>
<comment type="subcellular location">
    <subcellularLocation>
        <location evidence="1">Membrane</location>
        <topology evidence="1">Single-pass membrane protein</topology>
    </subcellularLocation>
</comment>
<dbReference type="Pfam" id="PF00168">
    <property type="entry name" value="C2"/>
    <property type="match status" value="2"/>
</dbReference>
<feature type="domain" description="VASt" evidence="7">
    <location>
        <begin position="389"/>
        <end position="561"/>
    </location>
</feature>
<evidence type="ECO:0000259" key="7">
    <source>
        <dbReference type="PROSITE" id="PS51778"/>
    </source>
</evidence>
<dbReference type="InterPro" id="IPR011993">
    <property type="entry name" value="PH-like_dom_sf"/>
</dbReference>
<dbReference type="OMA" id="RTNMVHG"/>
<dbReference type="PROSITE" id="PS50004">
    <property type="entry name" value="C2"/>
    <property type="match status" value="2"/>
</dbReference>
<protein>
    <recommendedName>
        <fullName evidence="10">C2 and GRAM domain-containing protein</fullName>
    </recommendedName>
</protein>
<dbReference type="InterPro" id="IPR035892">
    <property type="entry name" value="C2_domain_sf"/>
</dbReference>
<keyword evidence="2" id="KW-0812">Transmembrane</keyword>
<feature type="region of interest" description="Disordered" evidence="5">
    <location>
        <begin position="1"/>
        <end position="83"/>
    </location>
</feature>
<dbReference type="PANTHER" id="PTHR46296">
    <property type="entry name" value="BNAA05G37250D PROTEIN"/>
    <property type="match status" value="1"/>
</dbReference>
<dbReference type="SMART" id="SM00568">
    <property type="entry name" value="GRAM"/>
    <property type="match status" value="1"/>
</dbReference>
<evidence type="ECO:0000256" key="1">
    <source>
        <dbReference type="ARBA" id="ARBA00004167"/>
    </source>
</evidence>
<keyword evidence="4" id="KW-0472">Membrane</keyword>
<dbReference type="ExpressionAtlas" id="A0A194YNG1">
    <property type="expression patterns" value="baseline and differential"/>
</dbReference>
<dbReference type="Gene3D" id="2.60.40.150">
    <property type="entry name" value="C2 domain"/>
    <property type="match status" value="2"/>
</dbReference>
<dbReference type="InterPro" id="IPR031968">
    <property type="entry name" value="VASt"/>
</dbReference>
<evidence type="ECO:0000256" key="2">
    <source>
        <dbReference type="ARBA" id="ARBA00022692"/>
    </source>
</evidence>
<evidence type="ECO:0008006" key="10">
    <source>
        <dbReference type="Google" id="ProtNLM"/>
    </source>
</evidence>
<dbReference type="PROSITE" id="PS51778">
    <property type="entry name" value="VAST"/>
    <property type="match status" value="2"/>
</dbReference>
<evidence type="ECO:0000256" key="4">
    <source>
        <dbReference type="ARBA" id="ARBA00023136"/>
    </source>
</evidence>
<dbReference type="EMBL" id="CM000763">
    <property type="protein sequence ID" value="KXG29737.1"/>
    <property type="molecule type" value="Genomic_DNA"/>
</dbReference>
<dbReference type="InParanoid" id="A0A194YNG1"/>
<feature type="domain" description="C2" evidence="6">
    <location>
        <begin position="69"/>
        <end position="188"/>
    </location>
</feature>
<name>A0A194YNG1_SORBI</name>
<dbReference type="OrthoDB" id="2162691at2759"/>
<evidence type="ECO:0000259" key="6">
    <source>
        <dbReference type="PROSITE" id="PS50004"/>
    </source>
</evidence>
<dbReference type="CDD" id="cd00030">
    <property type="entry name" value="C2"/>
    <property type="match status" value="2"/>
</dbReference>
<reference evidence="9" key="2">
    <citation type="journal article" date="2018" name="Plant J.">
        <title>The Sorghum bicolor reference genome: improved assembly, gene annotations, a transcriptome atlas, and signatures of genome organization.</title>
        <authorList>
            <person name="McCormick R.F."/>
            <person name="Truong S.K."/>
            <person name="Sreedasyam A."/>
            <person name="Jenkins J."/>
            <person name="Shu S."/>
            <person name="Sims D."/>
            <person name="Kennedy M."/>
            <person name="Amirebrahimi M."/>
            <person name="Weers B.D."/>
            <person name="McKinley B."/>
            <person name="Mattison A."/>
            <person name="Morishige D.T."/>
            <person name="Grimwood J."/>
            <person name="Schmutz J."/>
            <person name="Mullet J.E."/>
        </authorList>
    </citation>
    <scope>NUCLEOTIDE SEQUENCE [LARGE SCALE GENOMIC DNA]</scope>
    <source>
        <strain evidence="9">cv. BTx623</strain>
    </source>
</reference>
<dbReference type="InterPro" id="IPR000008">
    <property type="entry name" value="C2_dom"/>
</dbReference>
<keyword evidence="9" id="KW-1185">Reference proteome</keyword>
<proteinExistence type="predicted"/>
<dbReference type="Proteomes" id="UP000000768">
    <property type="component" value="Chromosome 4"/>
</dbReference>
<dbReference type="PANTHER" id="PTHR46296:SF4">
    <property type="entry name" value="OS02G0199800 PROTEIN"/>
    <property type="match status" value="1"/>
</dbReference>